<dbReference type="RefSeq" id="WP_127706283.1">
    <property type="nucleotide sequence ID" value="NZ_SACO01000002.1"/>
</dbReference>
<gene>
    <name evidence="16" type="ORF">EOE18_03540</name>
</gene>
<feature type="domain" description="TonB-dependent receptor-like beta-barrel" evidence="14">
    <location>
        <begin position="328"/>
        <end position="751"/>
    </location>
</feature>
<dbReference type="Pfam" id="PF07715">
    <property type="entry name" value="Plug"/>
    <property type="match status" value="1"/>
</dbReference>
<dbReference type="SUPFAM" id="SSF56935">
    <property type="entry name" value="Porins"/>
    <property type="match status" value="1"/>
</dbReference>
<evidence type="ECO:0000256" key="13">
    <source>
        <dbReference type="SAM" id="SignalP"/>
    </source>
</evidence>
<organism evidence="16 17">
    <name type="scientific">Novosphingobium umbonatum</name>
    <dbReference type="NCBI Taxonomy" id="1908524"/>
    <lineage>
        <taxon>Bacteria</taxon>
        <taxon>Pseudomonadati</taxon>
        <taxon>Pseudomonadota</taxon>
        <taxon>Alphaproteobacteria</taxon>
        <taxon>Sphingomonadales</taxon>
        <taxon>Sphingomonadaceae</taxon>
        <taxon>Novosphingobium</taxon>
    </lineage>
</organism>
<evidence type="ECO:0000313" key="17">
    <source>
        <dbReference type="Proteomes" id="UP000282837"/>
    </source>
</evidence>
<keyword evidence="2 11" id="KW-0813">Transport</keyword>
<evidence type="ECO:0000256" key="3">
    <source>
        <dbReference type="ARBA" id="ARBA00022452"/>
    </source>
</evidence>
<comment type="similarity">
    <text evidence="11 12">Belongs to the TonB-dependent receptor family.</text>
</comment>
<keyword evidence="7" id="KW-0406">Ion transport</keyword>
<dbReference type="PANTHER" id="PTHR32552:SF81">
    <property type="entry name" value="TONB-DEPENDENT OUTER MEMBRANE RECEPTOR"/>
    <property type="match status" value="1"/>
</dbReference>
<feature type="chain" id="PRO_5018772558" evidence="13">
    <location>
        <begin position="33"/>
        <end position="790"/>
    </location>
</feature>
<reference evidence="16 17" key="1">
    <citation type="submission" date="2019-01" db="EMBL/GenBank/DDBJ databases">
        <authorList>
            <person name="Chen W.-M."/>
        </authorList>
    </citation>
    <scope>NUCLEOTIDE SEQUENCE [LARGE SCALE GENOMIC DNA]</scope>
    <source>
        <strain evidence="16 17">FSY-9</strain>
    </source>
</reference>
<keyword evidence="17" id="KW-1185">Reference proteome</keyword>
<keyword evidence="5 11" id="KW-0812">Transmembrane</keyword>
<dbReference type="AlphaFoldDB" id="A0A3S2UV53"/>
<dbReference type="InterPro" id="IPR039426">
    <property type="entry name" value="TonB-dep_rcpt-like"/>
</dbReference>
<dbReference type="Proteomes" id="UP000282837">
    <property type="component" value="Unassembled WGS sequence"/>
</dbReference>
<evidence type="ECO:0000256" key="4">
    <source>
        <dbReference type="ARBA" id="ARBA00022496"/>
    </source>
</evidence>
<evidence type="ECO:0000256" key="12">
    <source>
        <dbReference type="RuleBase" id="RU003357"/>
    </source>
</evidence>
<comment type="subcellular location">
    <subcellularLocation>
        <location evidence="1 11">Cell outer membrane</location>
        <topology evidence="1 11">Multi-pass membrane protein</topology>
    </subcellularLocation>
</comment>
<evidence type="ECO:0000256" key="1">
    <source>
        <dbReference type="ARBA" id="ARBA00004571"/>
    </source>
</evidence>
<dbReference type="PANTHER" id="PTHR32552">
    <property type="entry name" value="FERRICHROME IRON RECEPTOR-RELATED"/>
    <property type="match status" value="1"/>
</dbReference>
<dbReference type="OrthoDB" id="9760333at2"/>
<evidence type="ECO:0000256" key="6">
    <source>
        <dbReference type="ARBA" id="ARBA00023004"/>
    </source>
</evidence>
<sequence>MARTFGTTTRMRLAQAAATTALALGLAAPAMAADEQAPAALEKGLKEIVVTAQFRSQKLQDTPLSITAVNSELLKSRNQTDISQIAANAPNVQLTQMGGAFGSSMAAYIRGVGQYDFNPAYEPGVGLYIDDVYYATLTGSVMDLLDLDRVEVLRGPQGTLTGRNSIGGAIKMFSAKPTAENSGTVEAAYGARNRLDLRATANYALTENLYARVSGVFKRQDGYVKQLDYGCANPSNSLGITGNASSGKDCVVDKLGGKNYSGVRGSLRYKPNDKLDWIVAADYTYENRTNAASVLTVNNTAKTGGVDFRCGRFCTYASFYMPAGGQAGQAYTMPNTTMFTGWGVSSNLSYNITDDLKLQSITAYRKYKQTFGTDDDFTPYAPAGGAGYNDLSFKFFSQELRLNGKIGTLGEWTLGGFYNDQKSVYYTRQDIRYIVPNVPTFYLQFMGNDPIPANSKAAFGTVILHPTSALNVTAGLRYTSEHKDYTFVRKTWAGGTLNDIFGVGALNGSQATYDGKKLDWRISADYRFNPQLMAYATVSTGFKGGGVTARPFTKTQATNGTFRPETLTSYELGIKTDLLDRRLRVNLAGFVNDYKNIQLPISDCSLLDGYAPGTDPFPCAAIQNAGDGKMYGVEAEVSASPIEGLDMDATLSFIDGEWNRISAQVTSIKLSDPITTPNWRGSFGMQYKADMGKNGSLTPRIDYAYTGKQTMGRLGVTAPLDYNPAFGITNARLTWKNEKQDLAISLEVQNLFDKYYFLPLRFQALYASAGTVYSNVGRPREWALSVRKSF</sequence>
<keyword evidence="3 11" id="KW-1134">Transmembrane beta strand</keyword>
<evidence type="ECO:0000256" key="9">
    <source>
        <dbReference type="ARBA" id="ARBA00023136"/>
    </source>
</evidence>
<dbReference type="InterPro" id="IPR012910">
    <property type="entry name" value="Plug_dom"/>
</dbReference>
<evidence type="ECO:0000259" key="14">
    <source>
        <dbReference type="Pfam" id="PF00593"/>
    </source>
</evidence>
<evidence type="ECO:0000256" key="8">
    <source>
        <dbReference type="ARBA" id="ARBA00023077"/>
    </source>
</evidence>
<keyword evidence="9 11" id="KW-0472">Membrane</keyword>
<dbReference type="Gene3D" id="2.40.170.20">
    <property type="entry name" value="TonB-dependent receptor, beta-barrel domain"/>
    <property type="match status" value="1"/>
</dbReference>
<keyword evidence="6" id="KW-0408">Iron</keyword>
<feature type="signal peptide" evidence="13">
    <location>
        <begin position="1"/>
        <end position="32"/>
    </location>
</feature>
<keyword evidence="16" id="KW-0675">Receptor</keyword>
<keyword evidence="4" id="KW-0410">Iron transport</keyword>
<evidence type="ECO:0000256" key="2">
    <source>
        <dbReference type="ARBA" id="ARBA00022448"/>
    </source>
</evidence>
<dbReference type="EMBL" id="SACO01000002">
    <property type="protein sequence ID" value="RVU07039.1"/>
    <property type="molecule type" value="Genomic_DNA"/>
</dbReference>
<evidence type="ECO:0000256" key="10">
    <source>
        <dbReference type="ARBA" id="ARBA00023237"/>
    </source>
</evidence>
<feature type="domain" description="TonB-dependent receptor plug" evidence="15">
    <location>
        <begin position="59"/>
        <end position="169"/>
    </location>
</feature>
<evidence type="ECO:0000256" key="5">
    <source>
        <dbReference type="ARBA" id="ARBA00022692"/>
    </source>
</evidence>
<dbReference type="Pfam" id="PF00593">
    <property type="entry name" value="TonB_dep_Rec_b-barrel"/>
    <property type="match status" value="1"/>
</dbReference>
<evidence type="ECO:0000256" key="7">
    <source>
        <dbReference type="ARBA" id="ARBA00023065"/>
    </source>
</evidence>
<dbReference type="InterPro" id="IPR036942">
    <property type="entry name" value="Beta-barrel_TonB_sf"/>
</dbReference>
<proteinExistence type="inferred from homology"/>
<comment type="caution">
    <text evidence="16">The sequence shown here is derived from an EMBL/GenBank/DDBJ whole genome shotgun (WGS) entry which is preliminary data.</text>
</comment>
<keyword evidence="13" id="KW-0732">Signal</keyword>
<keyword evidence="8 12" id="KW-0798">TonB box</keyword>
<evidence type="ECO:0000313" key="16">
    <source>
        <dbReference type="EMBL" id="RVU07039.1"/>
    </source>
</evidence>
<dbReference type="GO" id="GO:0009279">
    <property type="term" value="C:cell outer membrane"/>
    <property type="evidence" value="ECO:0007669"/>
    <property type="project" value="UniProtKB-SubCell"/>
</dbReference>
<protein>
    <submittedName>
        <fullName evidence="16">TonB-dependent receptor</fullName>
    </submittedName>
</protein>
<name>A0A3S2UV53_9SPHN</name>
<evidence type="ECO:0000256" key="11">
    <source>
        <dbReference type="PROSITE-ProRule" id="PRU01360"/>
    </source>
</evidence>
<dbReference type="GO" id="GO:0006826">
    <property type="term" value="P:iron ion transport"/>
    <property type="evidence" value="ECO:0007669"/>
    <property type="project" value="UniProtKB-KW"/>
</dbReference>
<dbReference type="PROSITE" id="PS52016">
    <property type="entry name" value="TONB_DEPENDENT_REC_3"/>
    <property type="match status" value="1"/>
</dbReference>
<evidence type="ECO:0000259" key="15">
    <source>
        <dbReference type="Pfam" id="PF07715"/>
    </source>
</evidence>
<keyword evidence="10 11" id="KW-0998">Cell outer membrane</keyword>
<accession>A0A3S2UV53</accession>
<dbReference type="InterPro" id="IPR000531">
    <property type="entry name" value="Beta-barrel_TonB"/>
</dbReference>